<reference evidence="2 3" key="1">
    <citation type="submission" date="2019-09" db="EMBL/GenBank/DDBJ databases">
        <title>Bird 10,000 Genomes (B10K) Project - Family phase.</title>
        <authorList>
            <person name="Zhang G."/>
        </authorList>
    </citation>
    <scope>NUCLEOTIDE SEQUENCE [LARGE SCALE GENOMIC DNA]</scope>
    <source>
        <strain evidence="2">OUT-0040</strain>
        <tissue evidence="2">Blood</tissue>
    </source>
</reference>
<evidence type="ECO:0000313" key="2">
    <source>
        <dbReference type="EMBL" id="NWZ60630.1"/>
    </source>
</evidence>
<evidence type="ECO:0000256" key="1">
    <source>
        <dbReference type="SAM" id="MobiDB-lite"/>
    </source>
</evidence>
<organism evidence="2 3">
    <name type="scientific">Haliaeetus albicilla</name>
    <name type="common">White-tailed sea-eagle</name>
    <name type="synonym">Falco albicilla</name>
    <dbReference type="NCBI Taxonomy" id="8969"/>
    <lineage>
        <taxon>Eukaryota</taxon>
        <taxon>Metazoa</taxon>
        <taxon>Chordata</taxon>
        <taxon>Craniata</taxon>
        <taxon>Vertebrata</taxon>
        <taxon>Euteleostomi</taxon>
        <taxon>Archelosauria</taxon>
        <taxon>Archosauria</taxon>
        <taxon>Dinosauria</taxon>
        <taxon>Saurischia</taxon>
        <taxon>Theropoda</taxon>
        <taxon>Coelurosauria</taxon>
        <taxon>Aves</taxon>
        <taxon>Neognathae</taxon>
        <taxon>Neoaves</taxon>
        <taxon>Telluraves</taxon>
        <taxon>Accipitrimorphae</taxon>
        <taxon>Accipitriformes</taxon>
        <taxon>Accipitridae</taxon>
        <taxon>Accipitrinae</taxon>
        <taxon>Haliaeetus</taxon>
    </lineage>
</organism>
<feature type="compositionally biased region" description="Basic and acidic residues" evidence="1">
    <location>
        <begin position="143"/>
        <end position="161"/>
    </location>
</feature>
<dbReference type="InterPro" id="IPR052620">
    <property type="entry name" value="ELYS/MEL-28_NucAsmblyFactor"/>
</dbReference>
<evidence type="ECO:0000313" key="3">
    <source>
        <dbReference type="Proteomes" id="UP000585422"/>
    </source>
</evidence>
<gene>
    <name evidence="2" type="primary">Ahctf1_0</name>
    <name evidence="2" type="ORF">HALALB_R03042</name>
</gene>
<feature type="compositionally biased region" description="Acidic residues" evidence="1">
    <location>
        <begin position="172"/>
        <end position="181"/>
    </location>
</feature>
<dbReference type="PANTHER" id="PTHR21583">
    <property type="entry name" value="ELYS PROTEIN"/>
    <property type="match status" value="1"/>
</dbReference>
<name>A0A7K7NZL1_HALAL</name>
<dbReference type="PANTHER" id="PTHR21583:SF8">
    <property type="entry name" value="PROTEIN ELYS"/>
    <property type="match status" value="1"/>
</dbReference>
<sequence length="210" mass="22808">RLLDLVVRPVPSTSAAQGGSWQSPCGASTSFTASSPLKSNMLGCTSQKNFSRASELNLLETPLVVKVCVLKNRINQPNQKPVNFGKFSSKLTAVRTLSHSFVKCFVPCNKNECKLKIGLLSTHRSLEMQFVTEDNKAPSGVSSEHHHGAVEDAWSESRDKPTLFPLSNPEEGGAEVEESGDGLEKTDVSKENSNFSARSDQAALEYHDAK</sequence>
<protein>
    <submittedName>
        <fullName evidence="2">ELYS protein</fullName>
    </submittedName>
</protein>
<keyword evidence="3" id="KW-1185">Reference proteome</keyword>
<dbReference type="OrthoDB" id="20729at2759"/>
<proteinExistence type="predicted"/>
<feature type="non-terminal residue" evidence="2">
    <location>
        <position position="1"/>
    </location>
</feature>
<accession>A0A7K7NZL1</accession>
<feature type="non-terminal residue" evidence="2">
    <location>
        <position position="210"/>
    </location>
</feature>
<dbReference type="EMBL" id="VZSQ01000615">
    <property type="protein sequence ID" value="NWZ60630.1"/>
    <property type="molecule type" value="Genomic_DNA"/>
</dbReference>
<feature type="region of interest" description="Disordered" evidence="1">
    <location>
        <begin position="136"/>
        <end position="210"/>
    </location>
</feature>
<comment type="caution">
    <text evidence="2">The sequence shown here is derived from an EMBL/GenBank/DDBJ whole genome shotgun (WGS) entry which is preliminary data.</text>
</comment>
<dbReference type="AlphaFoldDB" id="A0A7K7NZL1"/>
<dbReference type="Proteomes" id="UP000585422">
    <property type="component" value="Unassembled WGS sequence"/>
</dbReference>